<gene>
    <name evidence="2" type="ORF">GCM10007390_07210</name>
</gene>
<evidence type="ECO:0000313" key="2">
    <source>
        <dbReference type="EMBL" id="GHB56427.1"/>
    </source>
</evidence>
<dbReference type="Pfam" id="PF15071">
    <property type="entry name" value="TMEM220"/>
    <property type="match status" value="1"/>
</dbReference>
<reference evidence="2 3" key="1">
    <citation type="journal article" date="2014" name="Int. J. Syst. Evol. Microbiol.">
        <title>Complete genome sequence of Corynebacterium casei LMG S-19264T (=DSM 44701T), isolated from a smear-ripened cheese.</title>
        <authorList>
            <consortium name="US DOE Joint Genome Institute (JGI-PGF)"/>
            <person name="Walter F."/>
            <person name="Albersmeier A."/>
            <person name="Kalinowski J."/>
            <person name="Ruckert C."/>
        </authorList>
    </citation>
    <scope>NUCLEOTIDE SEQUENCE [LARGE SCALE GENOMIC DNA]</scope>
    <source>
        <strain evidence="2 3">KCTC 12866</strain>
    </source>
</reference>
<proteinExistence type="predicted"/>
<dbReference type="InterPro" id="IPR029377">
    <property type="entry name" value="TMEM220"/>
</dbReference>
<evidence type="ECO:0000256" key="1">
    <source>
        <dbReference type="SAM" id="Phobius"/>
    </source>
</evidence>
<protein>
    <recommendedName>
        <fullName evidence="4">Transmembrane family 220, helix</fullName>
    </recommendedName>
</protein>
<dbReference type="AlphaFoldDB" id="A0A8J3G8K2"/>
<sequence length="117" mass="13272">MKIIIAILGFVFLLFSYFQFNDPDPEIWVPVYSMAALACYMAHRELWPSWVFFIMAAVYVAGAIMQWPPAFEGVFFGELEMHSLNIELARESFGLGICALAMAFLGWRARVNPPTAI</sequence>
<accession>A0A8J3G8K2</accession>
<dbReference type="RefSeq" id="WP_189562975.1">
    <property type="nucleotide sequence ID" value="NZ_BMXF01000001.1"/>
</dbReference>
<keyword evidence="1" id="KW-1133">Transmembrane helix</keyword>
<keyword evidence="1" id="KW-0472">Membrane</keyword>
<feature type="transmembrane region" description="Helical" evidence="1">
    <location>
        <begin position="28"/>
        <end position="43"/>
    </location>
</feature>
<feature type="transmembrane region" description="Helical" evidence="1">
    <location>
        <begin position="50"/>
        <end position="68"/>
    </location>
</feature>
<name>A0A8J3G8K2_9BACT</name>
<feature type="transmembrane region" description="Helical" evidence="1">
    <location>
        <begin position="88"/>
        <end position="107"/>
    </location>
</feature>
<evidence type="ECO:0008006" key="4">
    <source>
        <dbReference type="Google" id="ProtNLM"/>
    </source>
</evidence>
<keyword evidence="3" id="KW-1185">Reference proteome</keyword>
<dbReference type="Proteomes" id="UP000598271">
    <property type="component" value="Unassembled WGS sequence"/>
</dbReference>
<keyword evidence="1" id="KW-0812">Transmembrane</keyword>
<comment type="caution">
    <text evidence="2">The sequence shown here is derived from an EMBL/GenBank/DDBJ whole genome shotgun (WGS) entry which is preliminary data.</text>
</comment>
<organism evidence="2 3">
    <name type="scientific">Persicitalea jodogahamensis</name>
    <dbReference type="NCBI Taxonomy" id="402147"/>
    <lineage>
        <taxon>Bacteria</taxon>
        <taxon>Pseudomonadati</taxon>
        <taxon>Bacteroidota</taxon>
        <taxon>Cytophagia</taxon>
        <taxon>Cytophagales</taxon>
        <taxon>Spirosomataceae</taxon>
        <taxon>Persicitalea</taxon>
    </lineage>
</organism>
<dbReference type="PANTHER" id="PTHR34262">
    <property type="entry name" value="TRANSMEMBRANE PROTEIN 220"/>
    <property type="match status" value="1"/>
</dbReference>
<dbReference type="PANTHER" id="PTHR34262:SF1">
    <property type="entry name" value="TRANSMEMBRANE PROTEIN 220"/>
    <property type="match status" value="1"/>
</dbReference>
<dbReference type="EMBL" id="BMXF01000001">
    <property type="protein sequence ID" value="GHB56427.1"/>
    <property type="molecule type" value="Genomic_DNA"/>
</dbReference>
<evidence type="ECO:0000313" key="3">
    <source>
        <dbReference type="Proteomes" id="UP000598271"/>
    </source>
</evidence>